<protein>
    <recommendedName>
        <fullName evidence="3">GNAT family N-acetyltransferase</fullName>
    </recommendedName>
</protein>
<dbReference type="RefSeq" id="WP_128635871.1">
    <property type="nucleotide sequence ID" value="NZ_RRCN01000002.1"/>
</dbReference>
<dbReference type="EMBL" id="RRCN01000002">
    <property type="protein sequence ID" value="RRJ54787.1"/>
    <property type="molecule type" value="Genomic_DNA"/>
</dbReference>
<keyword evidence="2" id="KW-1185">Reference proteome</keyword>
<evidence type="ECO:0000313" key="2">
    <source>
        <dbReference type="Proteomes" id="UP000267017"/>
    </source>
</evidence>
<gene>
    <name evidence="1" type="ORF">EHV15_34925</name>
</gene>
<comment type="caution">
    <text evidence="1">The sequence shown here is derived from an EMBL/GenBank/DDBJ whole genome shotgun (WGS) entry which is preliminary data.</text>
</comment>
<evidence type="ECO:0000313" key="1">
    <source>
        <dbReference type="EMBL" id="RRJ54787.1"/>
    </source>
</evidence>
<reference evidence="1 2" key="1">
    <citation type="submission" date="2018-11" db="EMBL/GenBank/DDBJ databases">
        <title>Genome sequencing of Paenibacillus sp. KCOM 3021 (= ChDC PVNT-B20).</title>
        <authorList>
            <person name="Kook J.-K."/>
            <person name="Park S.-N."/>
            <person name="Lim Y.K."/>
        </authorList>
    </citation>
    <scope>NUCLEOTIDE SEQUENCE [LARGE SCALE GENOMIC DNA]</scope>
    <source>
        <strain evidence="1 2">KCOM 3021</strain>
    </source>
</reference>
<name>A0A3P3T9V8_9BACL</name>
<sequence length="212" mass="24825">MSDLFGSIFEDLFSSQSRKRPLRRKGDIDFELESLEAELRSHGNEIVLSSITKLGENIIIYRQHVDDEYSNIILRSRIFSVEGILSLTPSMYLTFRRKHEILEIADIRIEEIDTNKGYGSVFMEALFFLVSKFTHPIKYITGWISSVDWHHVERNQHFYEKYGFQVELDEAVEQGKILWINPLLNGSIEHFRSLNYEPGFFGLLTEINDLDI</sequence>
<proteinExistence type="predicted"/>
<accession>A0A3P3T9V8</accession>
<organism evidence="1 2">
    <name type="scientific">Paenibacillus oralis</name>
    <dbReference type="NCBI Taxonomy" id="2490856"/>
    <lineage>
        <taxon>Bacteria</taxon>
        <taxon>Bacillati</taxon>
        <taxon>Bacillota</taxon>
        <taxon>Bacilli</taxon>
        <taxon>Bacillales</taxon>
        <taxon>Paenibacillaceae</taxon>
        <taxon>Paenibacillus</taxon>
    </lineage>
</organism>
<dbReference type="OrthoDB" id="2233009at2"/>
<evidence type="ECO:0008006" key="3">
    <source>
        <dbReference type="Google" id="ProtNLM"/>
    </source>
</evidence>
<dbReference type="AlphaFoldDB" id="A0A3P3T9V8"/>
<dbReference type="Proteomes" id="UP000267017">
    <property type="component" value="Unassembled WGS sequence"/>
</dbReference>